<dbReference type="EMBL" id="KN837363">
    <property type="protein sequence ID" value="KIJ26613.1"/>
    <property type="molecule type" value="Genomic_DNA"/>
</dbReference>
<keyword evidence="2" id="KW-1133">Transmembrane helix</keyword>
<protein>
    <submittedName>
        <fullName evidence="3">Uncharacterized protein</fullName>
    </submittedName>
</protein>
<keyword evidence="4" id="KW-1185">Reference proteome</keyword>
<evidence type="ECO:0000256" key="1">
    <source>
        <dbReference type="SAM" id="MobiDB-lite"/>
    </source>
</evidence>
<accession>A0A0C9TBT9</accession>
<evidence type="ECO:0000313" key="4">
    <source>
        <dbReference type="Proteomes" id="UP000054279"/>
    </source>
</evidence>
<organism evidence="3 4">
    <name type="scientific">Sphaerobolus stellatus (strain SS14)</name>
    <dbReference type="NCBI Taxonomy" id="990650"/>
    <lineage>
        <taxon>Eukaryota</taxon>
        <taxon>Fungi</taxon>
        <taxon>Dikarya</taxon>
        <taxon>Basidiomycota</taxon>
        <taxon>Agaricomycotina</taxon>
        <taxon>Agaricomycetes</taxon>
        <taxon>Phallomycetidae</taxon>
        <taxon>Geastrales</taxon>
        <taxon>Sphaerobolaceae</taxon>
        <taxon>Sphaerobolus</taxon>
    </lineage>
</organism>
<sequence>MVGLLLYPILYYYLIIPQTYFALANLIKEKRQEFSAYEYFLVYVDYLEMLKDFQAEEPEKFENSLMIMLADGKKNLGNTEKVIRKKKQTAGFSGDALKKELSMMTAAQPSQVPQGMALAAVLAPHGSTTAAIGNISQAMVPLPAYRVPYSAPYGYPPGAPPFVVESLVCASSLSCLAAAVLPECVAGLERRWSREDNDGDGKMRIGLWAVMMRRGEVGRAIKAYLQPGTFGHLLSAGSAFAFSSAVHSASRVALTLPPMCVTAQVPPSGFAGYQVQRLARVTYPPQQPPSSAPPSLAPGSLTFPPQQPCPPRSRVLKPAFTSLSESIMWF</sequence>
<evidence type="ECO:0000313" key="3">
    <source>
        <dbReference type="EMBL" id="KIJ26613.1"/>
    </source>
</evidence>
<dbReference type="Proteomes" id="UP000054279">
    <property type="component" value="Unassembled WGS sequence"/>
</dbReference>
<feature type="compositionally biased region" description="Pro residues" evidence="1">
    <location>
        <begin position="285"/>
        <end position="296"/>
    </location>
</feature>
<dbReference type="AlphaFoldDB" id="A0A0C9TBT9"/>
<feature type="transmembrane region" description="Helical" evidence="2">
    <location>
        <begin position="6"/>
        <end position="27"/>
    </location>
</feature>
<reference evidence="3 4" key="1">
    <citation type="submission" date="2014-06" db="EMBL/GenBank/DDBJ databases">
        <title>Evolutionary Origins and Diversification of the Mycorrhizal Mutualists.</title>
        <authorList>
            <consortium name="DOE Joint Genome Institute"/>
            <consortium name="Mycorrhizal Genomics Consortium"/>
            <person name="Kohler A."/>
            <person name="Kuo A."/>
            <person name="Nagy L.G."/>
            <person name="Floudas D."/>
            <person name="Copeland A."/>
            <person name="Barry K.W."/>
            <person name="Cichocki N."/>
            <person name="Veneault-Fourrey C."/>
            <person name="LaButti K."/>
            <person name="Lindquist E.A."/>
            <person name="Lipzen A."/>
            <person name="Lundell T."/>
            <person name="Morin E."/>
            <person name="Murat C."/>
            <person name="Riley R."/>
            <person name="Ohm R."/>
            <person name="Sun H."/>
            <person name="Tunlid A."/>
            <person name="Henrissat B."/>
            <person name="Grigoriev I.V."/>
            <person name="Hibbett D.S."/>
            <person name="Martin F."/>
        </authorList>
    </citation>
    <scope>NUCLEOTIDE SEQUENCE [LARGE SCALE GENOMIC DNA]</scope>
    <source>
        <strain evidence="3 4">SS14</strain>
    </source>
</reference>
<name>A0A0C9TBT9_SPHS4</name>
<feature type="region of interest" description="Disordered" evidence="1">
    <location>
        <begin position="284"/>
        <end position="311"/>
    </location>
</feature>
<keyword evidence="2" id="KW-0812">Transmembrane</keyword>
<dbReference type="HOGENOM" id="CLU_842415_0_0_1"/>
<gene>
    <name evidence="3" type="ORF">M422DRAFT_272307</name>
</gene>
<proteinExistence type="predicted"/>
<evidence type="ECO:0000256" key="2">
    <source>
        <dbReference type="SAM" id="Phobius"/>
    </source>
</evidence>
<keyword evidence="2" id="KW-0472">Membrane</keyword>